<evidence type="ECO:0000313" key="2">
    <source>
        <dbReference type="EMBL" id="MUV15275.1"/>
    </source>
</evidence>
<evidence type="ECO:0000256" key="1">
    <source>
        <dbReference type="SAM" id="Phobius"/>
    </source>
</evidence>
<sequence>MSQAAFRRTFVTLNLAALSFAALWAYASHRYDGFNVGGQHGDVNFWIQMGNLGCYGTLVLWILCIAVSIRAAISGTLTSWAQRIAWILLALCGAPLVFFGLAVYLNPNLNLLH</sequence>
<reference evidence="2 3" key="1">
    <citation type="submission" date="2019-12" db="EMBL/GenBank/DDBJ databases">
        <authorList>
            <person name="Xu J."/>
        </authorList>
    </citation>
    <scope>NUCLEOTIDE SEQUENCE [LARGE SCALE GENOMIC DNA]</scope>
    <source>
        <strain evidence="2 3">HX-5-24</strain>
    </source>
</reference>
<feature type="transmembrane region" description="Helical" evidence="1">
    <location>
        <begin position="49"/>
        <end position="73"/>
    </location>
</feature>
<keyword evidence="3" id="KW-1185">Reference proteome</keyword>
<keyword evidence="1" id="KW-0472">Membrane</keyword>
<keyword evidence="1" id="KW-1133">Transmembrane helix</keyword>
<dbReference type="Proteomes" id="UP000479692">
    <property type="component" value="Unassembled WGS sequence"/>
</dbReference>
<feature type="transmembrane region" description="Helical" evidence="1">
    <location>
        <begin position="85"/>
        <end position="105"/>
    </location>
</feature>
<keyword evidence="1" id="KW-0812">Transmembrane</keyword>
<dbReference type="RefSeq" id="WP_156642812.1">
    <property type="nucleotide sequence ID" value="NZ_WOXT01000004.1"/>
</dbReference>
<proteinExistence type="predicted"/>
<organism evidence="2 3">
    <name type="scientific">Noviluteimonas gilva</name>
    <dbReference type="NCBI Taxonomy" id="2682097"/>
    <lineage>
        <taxon>Bacteria</taxon>
        <taxon>Pseudomonadati</taxon>
        <taxon>Pseudomonadota</taxon>
        <taxon>Gammaproteobacteria</taxon>
        <taxon>Lysobacterales</taxon>
        <taxon>Lysobacteraceae</taxon>
        <taxon>Noviluteimonas</taxon>
    </lineage>
</organism>
<protein>
    <submittedName>
        <fullName evidence="2">Uncharacterized protein</fullName>
    </submittedName>
</protein>
<dbReference type="EMBL" id="WOXT01000004">
    <property type="protein sequence ID" value="MUV15275.1"/>
    <property type="molecule type" value="Genomic_DNA"/>
</dbReference>
<evidence type="ECO:0000313" key="3">
    <source>
        <dbReference type="Proteomes" id="UP000479692"/>
    </source>
</evidence>
<comment type="caution">
    <text evidence="2">The sequence shown here is derived from an EMBL/GenBank/DDBJ whole genome shotgun (WGS) entry which is preliminary data.</text>
</comment>
<dbReference type="AlphaFoldDB" id="A0A7C9HNF5"/>
<name>A0A7C9HNF5_9GAMM</name>
<accession>A0A7C9HNF5</accession>
<gene>
    <name evidence="2" type="ORF">GN331_13800</name>
</gene>